<organism evidence="10 12">
    <name type="scientific">Paracoccus saliphilus</name>
    <dbReference type="NCBI Taxonomy" id="405559"/>
    <lineage>
        <taxon>Bacteria</taxon>
        <taxon>Pseudomonadati</taxon>
        <taxon>Pseudomonadota</taxon>
        <taxon>Alphaproteobacteria</taxon>
        <taxon>Rhodobacterales</taxon>
        <taxon>Paracoccaceae</taxon>
        <taxon>Paracoccus</taxon>
    </lineage>
</organism>
<dbReference type="InterPro" id="IPR027417">
    <property type="entry name" value="P-loop_NTPase"/>
</dbReference>
<evidence type="ECO:0000313" key="12">
    <source>
        <dbReference type="Proteomes" id="UP000186216"/>
    </source>
</evidence>
<dbReference type="PROSITE" id="PS50893">
    <property type="entry name" value="ABC_TRANSPORTER_2"/>
    <property type="match status" value="1"/>
</dbReference>
<dbReference type="InterPro" id="IPR036640">
    <property type="entry name" value="ABC1_TM_sf"/>
</dbReference>
<dbReference type="Gene3D" id="3.40.50.300">
    <property type="entry name" value="P-loop containing nucleotide triphosphate hydrolases"/>
    <property type="match status" value="1"/>
</dbReference>
<dbReference type="GO" id="GO:0140359">
    <property type="term" value="F:ABC-type transporter activity"/>
    <property type="evidence" value="ECO:0007669"/>
    <property type="project" value="InterPro"/>
</dbReference>
<dbReference type="SUPFAM" id="SSF52540">
    <property type="entry name" value="P-loop containing nucleoside triphosphate hydrolases"/>
    <property type="match status" value="1"/>
</dbReference>
<evidence type="ECO:0000256" key="2">
    <source>
        <dbReference type="ARBA" id="ARBA00022692"/>
    </source>
</evidence>
<keyword evidence="13" id="KW-1185">Reference proteome</keyword>
<dbReference type="InterPro" id="IPR010128">
    <property type="entry name" value="ATPase_T1SS_PrtD-like"/>
</dbReference>
<accession>A0AA45W5Z4</accession>
<dbReference type="Pfam" id="PF00664">
    <property type="entry name" value="ABC_membrane"/>
    <property type="match status" value="1"/>
</dbReference>
<dbReference type="InterPro" id="IPR017871">
    <property type="entry name" value="ABC_transporter-like_CS"/>
</dbReference>
<dbReference type="GO" id="GO:0034040">
    <property type="term" value="F:ATPase-coupled lipid transmembrane transporter activity"/>
    <property type="evidence" value="ECO:0007669"/>
    <property type="project" value="TreeGrafter"/>
</dbReference>
<evidence type="ECO:0000259" key="9">
    <source>
        <dbReference type="PROSITE" id="PS50929"/>
    </source>
</evidence>
<evidence type="ECO:0000256" key="7">
    <source>
        <dbReference type="SAM" id="Phobius"/>
    </source>
</evidence>
<dbReference type="GO" id="GO:0030253">
    <property type="term" value="P:protein secretion by the type I secretion system"/>
    <property type="evidence" value="ECO:0007669"/>
    <property type="project" value="InterPro"/>
</dbReference>
<keyword evidence="4 10" id="KW-0067">ATP-binding</keyword>
<dbReference type="PANTHER" id="PTHR24221:SF248">
    <property type="entry name" value="ABC TRANSPORTER TRANSMEMBRANE REGION"/>
    <property type="match status" value="1"/>
</dbReference>
<evidence type="ECO:0000313" key="10">
    <source>
        <dbReference type="EMBL" id="SIS97192.1"/>
    </source>
</evidence>
<reference evidence="11 13" key="2">
    <citation type="submission" date="2021-01" db="EMBL/GenBank/DDBJ databases">
        <title>Biogeographic distribution of Paracoccus.</title>
        <authorList>
            <person name="Hollensteiner J."/>
            <person name="Leineberger J."/>
            <person name="Brinkhoff T."/>
            <person name="Daniel R."/>
        </authorList>
    </citation>
    <scope>NUCLEOTIDE SEQUENCE [LARGE SCALE GENOMIC DNA]</scope>
    <source>
        <strain evidence="11 13">DSM 18447</strain>
        <plasmid evidence="11 13">p242883</plasmid>
    </source>
</reference>
<evidence type="ECO:0000256" key="3">
    <source>
        <dbReference type="ARBA" id="ARBA00022741"/>
    </source>
</evidence>
<evidence type="ECO:0000313" key="11">
    <source>
        <dbReference type="EMBL" id="WCR05671.1"/>
    </source>
</evidence>
<dbReference type="PROSITE" id="PS00211">
    <property type="entry name" value="ABC_TRANSPORTER_1"/>
    <property type="match status" value="1"/>
</dbReference>
<feature type="domain" description="ABC transporter" evidence="8">
    <location>
        <begin position="333"/>
        <end position="566"/>
    </location>
</feature>
<keyword evidence="2 7" id="KW-0812">Transmembrane</keyword>
<reference evidence="10 12" key="1">
    <citation type="submission" date="2017-01" db="EMBL/GenBank/DDBJ databases">
        <authorList>
            <person name="Varghese N."/>
            <person name="Submissions S."/>
        </authorList>
    </citation>
    <scope>NUCLEOTIDE SEQUENCE [LARGE SCALE GENOMIC DNA]</scope>
    <source>
        <strain evidence="10 12">DSM 18447</strain>
    </source>
</reference>
<dbReference type="InterPro" id="IPR003593">
    <property type="entry name" value="AAA+_ATPase"/>
</dbReference>
<dbReference type="SUPFAM" id="SSF90123">
    <property type="entry name" value="ABC transporter transmembrane region"/>
    <property type="match status" value="1"/>
</dbReference>
<evidence type="ECO:0000256" key="6">
    <source>
        <dbReference type="ARBA" id="ARBA00023136"/>
    </source>
</evidence>
<dbReference type="Pfam" id="PF00005">
    <property type="entry name" value="ABC_tran"/>
    <property type="match status" value="1"/>
</dbReference>
<keyword evidence="3" id="KW-0547">Nucleotide-binding</keyword>
<dbReference type="InterPro" id="IPR003439">
    <property type="entry name" value="ABC_transporter-like_ATP-bd"/>
</dbReference>
<dbReference type="Proteomes" id="UP001215549">
    <property type="component" value="Plasmid p242883"/>
</dbReference>
<evidence type="ECO:0000256" key="1">
    <source>
        <dbReference type="ARBA" id="ARBA00004651"/>
    </source>
</evidence>
<proteinExistence type="predicted"/>
<dbReference type="GO" id="GO:0005886">
    <property type="term" value="C:plasma membrane"/>
    <property type="evidence" value="ECO:0007669"/>
    <property type="project" value="UniProtKB-SubCell"/>
</dbReference>
<dbReference type="Gene3D" id="1.20.1560.10">
    <property type="entry name" value="ABC transporter type 1, transmembrane domain"/>
    <property type="match status" value="1"/>
</dbReference>
<dbReference type="PROSITE" id="PS50929">
    <property type="entry name" value="ABC_TM1F"/>
    <property type="match status" value="1"/>
</dbReference>
<feature type="transmembrane region" description="Helical" evidence="7">
    <location>
        <begin position="151"/>
        <end position="176"/>
    </location>
</feature>
<sequence>MQAAGDDLPNSYISDALKSLRVYFAFAGIFSCAINLLYLSSPLYLMQVYNRVLVSQSIPTLAMLTLILVLALSVMGLLDALRGRLLVRCSVLLDDKLAGPVFGALVRKSAKQGMSSSAQTLRELDEFRAFITGPGIHFAFDLPWIPIYLGLLYLIHPVLGLVATVGSALLLLLVFVNERLTKIALETAQSSSRRAFVFTENIMQHADVIHAMGMLSSVERHWQGNRANMLAQQSLASDRNAAVTASIRFARLLLQSLLLGTGAWLAIDGTIMPVTIFAASIIMGRALVPVEQSVGAWKHAVAARSAYHRVAALLKENPDLEIRTIVPSDVTALEVEGLSYRVANRKKPVLDNLSFNINSGEVLGVVGPSGSGKSTLARLLIGALSPSDGRLRFGGINYEHWDRAEFGRIVGYLPQDVGLFAGTVRENIARFQDVPIEQVVESAKLAGIHDLILDLPKQYDTLLGPGGLGLSGGQRQRLGLARALLGKPRLLVLDEPNAHLDITGERALSEALFVMKAQGSTIVVITHQPAVLETVDTILSLDGGRIRRLGPPEEMLAGALEKLGESA</sequence>
<keyword evidence="6 7" id="KW-0472">Membrane</keyword>
<keyword evidence="5 7" id="KW-1133">Transmembrane helix</keyword>
<dbReference type="SMART" id="SM00382">
    <property type="entry name" value="AAA"/>
    <property type="match status" value="1"/>
</dbReference>
<feature type="domain" description="ABC transmembrane type-1" evidence="9">
    <location>
        <begin position="25"/>
        <end position="302"/>
    </location>
</feature>
<geneLocation type="plasmid" evidence="11 13">
    <name>p242883</name>
</geneLocation>
<dbReference type="EMBL" id="CP067141">
    <property type="protein sequence ID" value="WCR05671.1"/>
    <property type="molecule type" value="Genomic_DNA"/>
</dbReference>
<dbReference type="NCBIfam" id="TIGR01842">
    <property type="entry name" value="type_I_sec_PrtD"/>
    <property type="match status" value="1"/>
</dbReference>
<dbReference type="Proteomes" id="UP000186216">
    <property type="component" value="Unassembled WGS sequence"/>
</dbReference>
<dbReference type="GO" id="GO:0005524">
    <property type="term" value="F:ATP binding"/>
    <property type="evidence" value="ECO:0007669"/>
    <property type="project" value="UniProtKB-KW"/>
</dbReference>
<keyword evidence="11" id="KW-0614">Plasmid</keyword>
<dbReference type="PANTHER" id="PTHR24221">
    <property type="entry name" value="ATP-BINDING CASSETTE SUB-FAMILY B"/>
    <property type="match status" value="1"/>
</dbReference>
<evidence type="ECO:0000256" key="4">
    <source>
        <dbReference type="ARBA" id="ARBA00022840"/>
    </source>
</evidence>
<dbReference type="InterPro" id="IPR011527">
    <property type="entry name" value="ABC1_TM_dom"/>
</dbReference>
<feature type="transmembrane region" description="Helical" evidence="7">
    <location>
        <begin position="20"/>
        <end position="38"/>
    </location>
</feature>
<gene>
    <name evidence="11" type="ORF">JHX88_21660</name>
    <name evidence="10" type="ORF">SAMN05421772_110150</name>
</gene>
<evidence type="ECO:0000256" key="5">
    <source>
        <dbReference type="ARBA" id="ARBA00022989"/>
    </source>
</evidence>
<dbReference type="AlphaFoldDB" id="A0AA45W5Z4"/>
<feature type="transmembrane region" description="Helical" evidence="7">
    <location>
        <begin position="257"/>
        <end position="283"/>
    </location>
</feature>
<protein>
    <submittedName>
        <fullName evidence="10">ATP-binding protein HasD</fullName>
    </submittedName>
    <submittedName>
        <fullName evidence="11">Type I secretion system permease/ATPase</fullName>
    </submittedName>
</protein>
<dbReference type="GO" id="GO:0016887">
    <property type="term" value="F:ATP hydrolysis activity"/>
    <property type="evidence" value="ECO:0007669"/>
    <property type="project" value="InterPro"/>
</dbReference>
<dbReference type="EMBL" id="FTOU01000010">
    <property type="protein sequence ID" value="SIS97192.1"/>
    <property type="molecule type" value="Genomic_DNA"/>
</dbReference>
<name>A0AA45W5Z4_9RHOB</name>
<dbReference type="InterPro" id="IPR039421">
    <property type="entry name" value="Type_1_exporter"/>
</dbReference>
<evidence type="ECO:0000259" key="8">
    <source>
        <dbReference type="PROSITE" id="PS50893"/>
    </source>
</evidence>
<dbReference type="GO" id="GO:0030256">
    <property type="term" value="C:type I protein secretion system complex"/>
    <property type="evidence" value="ECO:0007669"/>
    <property type="project" value="InterPro"/>
</dbReference>
<feature type="transmembrane region" description="Helical" evidence="7">
    <location>
        <begin position="58"/>
        <end position="78"/>
    </location>
</feature>
<comment type="subcellular location">
    <subcellularLocation>
        <location evidence="1">Cell membrane</location>
        <topology evidence="1">Multi-pass membrane protein</topology>
    </subcellularLocation>
</comment>
<evidence type="ECO:0000313" key="13">
    <source>
        <dbReference type="Proteomes" id="UP001215549"/>
    </source>
</evidence>